<evidence type="ECO:0000313" key="1">
    <source>
        <dbReference type="EMBL" id="NMD99827.1"/>
    </source>
</evidence>
<accession>A0A848BF64</accession>
<dbReference type="InterPro" id="IPR038667">
    <property type="entry name" value="XkdH-like_sf"/>
</dbReference>
<protein>
    <submittedName>
        <fullName evidence="1">Uncharacterized protein</fullName>
    </submittedName>
</protein>
<dbReference type="RefSeq" id="WP_170078028.1">
    <property type="nucleotide sequence ID" value="NZ_JABAFA010000063.1"/>
</dbReference>
<proteinExistence type="predicted"/>
<sequence>MTEFESILQSVMYHDRASIYRLVPGKAADGSDDYEDEETLVAEDVPCKLSQYGKELLASKTERALSVEIDLRLCCARDVDIREGDRVVVSHQGQVFELFAGTRFVYPTYAEISVRRSGEAGNDGH</sequence>
<organism evidence="1 2">
    <name type="scientific">Selenomonas bovis</name>
    <dbReference type="NCBI Taxonomy" id="416586"/>
    <lineage>
        <taxon>Bacteria</taxon>
        <taxon>Bacillati</taxon>
        <taxon>Bacillota</taxon>
        <taxon>Negativicutes</taxon>
        <taxon>Selenomonadales</taxon>
        <taxon>Selenomonadaceae</taxon>
        <taxon>Selenomonas</taxon>
    </lineage>
</organism>
<dbReference type="Gene3D" id="2.40.10.370">
    <property type="entry name" value="Protein of unknown function DUF3599"/>
    <property type="match status" value="1"/>
</dbReference>
<comment type="caution">
    <text evidence="1">The sequence shown here is derived from an EMBL/GenBank/DDBJ whole genome shotgun (WGS) entry which is preliminary data.</text>
</comment>
<evidence type="ECO:0000313" key="2">
    <source>
        <dbReference type="Proteomes" id="UP000543804"/>
    </source>
</evidence>
<name>A0A848BF64_9FIRM</name>
<reference evidence="1 2" key="1">
    <citation type="submission" date="2020-04" db="EMBL/GenBank/DDBJ databases">
        <authorList>
            <person name="Hitch T.C.A."/>
            <person name="Wylensek D."/>
            <person name="Clavel T."/>
        </authorList>
    </citation>
    <scope>NUCLEOTIDE SEQUENCE [LARGE SCALE GENOMIC DNA]</scope>
    <source>
        <strain evidence="1 2">PG-130-P53-12</strain>
    </source>
</reference>
<keyword evidence="2" id="KW-1185">Reference proteome</keyword>
<gene>
    <name evidence="1" type="ORF">HF878_10250</name>
</gene>
<dbReference type="Proteomes" id="UP000543804">
    <property type="component" value="Unassembled WGS sequence"/>
</dbReference>
<dbReference type="AlphaFoldDB" id="A0A848BF64"/>
<dbReference type="EMBL" id="JABAFA010000063">
    <property type="protein sequence ID" value="NMD99827.1"/>
    <property type="molecule type" value="Genomic_DNA"/>
</dbReference>